<keyword evidence="6" id="KW-0255">Endonuclease</keyword>
<comment type="caution">
    <text evidence="10">The sequence shown here is derived from an EMBL/GenBank/DDBJ whole genome shotgun (WGS) entry which is preliminary data.</text>
</comment>
<sequence length="296" mass="33059">MPRGWYLAQGMFPLGEDSSDDDEGHDYSFMDEVLNEDEDDEEDDDDDEARSSASDRLGGIRMQHPTADRVIVAEPSRSTFDGTEEKRRGTGRAFPTKFRPPSPTITPEELFAGRRAWMRALRSTHSSQRPGHATTLHRWRCLNNGQANPKAGWAFVHNAGTGINLDGVASARLEAKGPFGDDAIQSSNRAELRAVIAALRFRHWVGENFHTVVIATDSEYVVEGSTVLAKNWIQNGWRTSGRAPVKNSDLWELLLGEVERWKELGMTIQFWRIPREWNGVADAAAKKATEGPDVAQ</sequence>
<feature type="region of interest" description="Disordered" evidence="8">
    <location>
        <begin position="1"/>
        <end position="107"/>
    </location>
</feature>
<dbReference type="Pfam" id="PF00075">
    <property type="entry name" value="RNase_H"/>
    <property type="match status" value="1"/>
</dbReference>
<evidence type="ECO:0000313" key="10">
    <source>
        <dbReference type="EMBL" id="KAK8073594.1"/>
    </source>
</evidence>
<evidence type="ECO:0000256" key="1">
    <source>
        <dbReference type="ARBA" id="ARBA00000077"/>
    </source>
</evidence>
<evidence type="ECO:0000256" key="8">
    <source>
        <dbReference type="SAM" id="MobiDB-lite"/>
    </source>
</evidence>
<dbReference type="EC" id="3.1.26.4" evidence="3"/>
<accession>A0ABR1VUL4</accession>
<proteinExistence type="inferred from homology"/>
<name>A0ABR1VUL4_9PEZI</name>
<evidence type="ECO:0000256" key="3">
    <source>
        <dbReference type="ARBA" id="ARBA00012180"/>
    </source>
</evidence>
<dbReference type="InterPro" id="IPR036397">
    <property type="entry name" value="RNaseH_sf"/>
</dbReference>
<evidence type="ECO:0000256" key="5">
    <source>
        <dbReference type="ARBA" id="ARBA00022723"/>
    </source>
</evidence>
<evidence type="ECO:0000256" key="6">
    <source>
        <dbReference type="ARBA" id="ARBA00022759"/>
    </source>
</evidence>
<evidence type="ECO:0000313" key="11">
    <source>
        <dbReference type="Proteomes" id="UP001480595"/>
    </source>
</evidence>
<dbReference type="Gene3D" id="3.30.420.10">
    <property type="entry name" value="Ribonuclease H-like superfamily/Ribonuclease H"/>
    <property type="match status" value="1"/>
</dbReference>
<keyword evidence="4" id="KW-0540">Nuclease</keyword>
<protein>
    <recommendedName>
        <fullName evidence="3">ribonuclease H</fullName>
        <ecNumber evidence="3">3.1.26.4</ecNumber>
    </recommendedName>
</protein>
<reference evidence="10 11" key="1">
    <citation type="submission" date="2023-01" db="EMBL/GenBank/DDBJ databases">
        <title>Analysis of 21 Apiospora genomes using comparative genomics revels a genus with tremendous synthesis potential of carbohydrate active enzymes and secondary metabolites.</title>
        <authorList>
            <person name="Sorensen T."/>
        </authorList>
    </citation>
    <scope>NUCLEOTIDE SEQUENCE [LARGE SCALE GENOMIC DNA]</scope>
    <source>
        <strain evidence="10 11">CBS 135458</strain>
    </source>
</reference>
<evidence type="ECO:0000256" key="7">
    <source>
        <dbReference type="ARBA" id="ARBA00022801"/>
    </source>
</evidence>
<dbReference type="SUPFAM" id="SSF53098">
    <property type="entry name" value="Ribonuclease H-like"/>
    <property type="match status" value="1"/>
</dbReference>
<comment type="similarity">
    <text evidence="2">Belongs to the RNase H family.</text>
</comment>
<feature type="domain" description="RNase H type-1" evidence="9">
    <location>
        <begin position="157"/>
        <end position="290"/>
    </location>
</feature>
<dbReference type="InterPro" id="IPR012337">
    <property type="entry name" value="RNaseH-like_sf"/>
</dbReference>
<dbReference type="CDD" id="cd13934">
    <property type="entry name" value="RNase_H_Dikarya_like"/>
    <property type="match status" value="1"/>
</dbReference>
<gene>
    <name evidence="10" type="ORF">PG994_004493</name>
</gene>
<keyword evidence="5" id="KW-0479">Metal-binding</keyword>
<dbReference type="PANTHER" id="PTHR10642">
    <property type="entry name" value="RIBONUCLEASE H1"/>
    <property type="match status" value="1"/>
</dbReference>
<keyword evidence="7" id="KW-0378">Hydrolase</keyword>
<dbReference type="PANTHER" id="PTHR10642:SF26">
    <property type="entry name" value="RIBONUCLEASE H1"/>
    <property type="match status" value="1"/>
</dbReference>
<comment type="catalytic activity">
    <reaction evidence="1">
        <text>Endonucleolytic cleavage to 5'-phosphomonoester.</text>
        <dbReference type="EC" id="3.1.26.4"/>
    </reaction>
</comment>
<dbReference type="InterPro" id="IPR050092">
    <property type="entry name" value="RNase_H"/>
</dbReference>
<organism evidence="10 11">
    <name type="scientific">Apiospora phragmitis</name>
    <dbReference type="NCBI Taxonomy" id="2905665"/>
    <lineage>
        <taxon>Eukaryota</taxon>
        <taxon>Fungi</taxon>
        <taxon>Dikarya</taxon>
        <taxon>Ascomycota</taxon>
        <taxon>Pezizomycotina</taxon>
        <taxon>Sordariomycetes</taxon>
        <taxon>Xylariomycetidae</taxon>
        <taxon>Amphisphaeriales</taxon>
        <taxon>Apiosporaceae</taxon>
        <taxon>Apiospora</taxon>
    </lineage>
</organism>
<evidence type="ECO:0000259" key="9">
    <source>
        <dbReference type="PROSITE" id="PS50879"/>
    </source>
</evidence>
<dbReference type="PROSITE" id="PS50879">
    <property type="entry name" value="RNASE_H_1"/>
    <property type="match status" value="1"/>
</dbReference>
<dbReference type="InterPro" id="IPR002156">
    <property type="entry name" value="RNaseH_domain"/>
</dbReference>
<feature type="compositionally biased region" description="Acidic residues" evidence="8">
    <location>
        <begin position="33"/>
        <end position="48"/>
    </location>
</feature>
<evidence type="ECO:0000256" key="2">
    <source>
        <dbReference type="ARBA" id="ARBA00005300"/>
    </source>
</evidence>
<dbReference type="Proteomes" id="UP001480595">
    <property type="component" value="Unassembled WGS sequence"/>
</dbReference>
<evidence type="ECO:0000256" key="4">
    <source>
        <dbReference type="ARBA" id="ARBA00022722"/>
    </source>
</evidence>
<keyword evidence="11" id="KW-1185">Reference proteome</keyword>
<dbReference type="GeneID" id="92088965"/>
<dbReference type="RefSeq" id="XP_066718069.1">
    <property type="nucleotide sequence ID" value="XM_066855902.1"/>
</dbReference>
<dbReference type="EMBL" id="JAQQWL010000005">
    <property type="protein sequence ID" value="KAK8073594.1"/>
    <property type="molecule type" value="Genomic_DNA"/>
</dbReference>